<evidence type="ECO:0000256" key="1">
    <source>
        <dbReference type="ARBA" id="ARBA00005254"/>
    </source>
</evidence>
<sequence>MTDTVLYDVDDQGVVVLTLSRPDRRNMWTAAMEAEFYDCLDRASADSSVRVIVVTGAGTSFVPGLDPEVLASVSSGVAYTSNRRLQTHATTVPKPIVGAINGGCAGIGLAQALMLDYRFAVRGAKFSTAFAKRGLPAEDATAWVLTRLCGPSHAFELLASGRVFLAEEAARLGVVQQLSEPGSVLDDAVAFARGLAANVSPVAMAMIKSQVWKDSETTIEAARIRAQYLLKLAKEQPDFAEGTASLTENRPPNFRSYPGLNL</sequence>
<protein>
    <submittedName>
        <fullName evidence="3">Enoyl-CoA hydratase-related protein</fullName>
    </submittedName>
</protein>
<dbReference type="Pfam" id="PF00378">
    <property type="entry name" value="ECH_1"/>
    <property type="match status" value="1"/>
</dbReference>
<dbReference type="Gene3D" id="1.10.12.10">
    <property type="entry name" value="Lyase 2-enoyl-coa Hydratase, Chain A, domain 2"/>
    <property type="match status" value="1"/>
</dbReference>
<dbReference type="PANTHER" id="PTHR43459">
    <property type="entry name" value="ENOYL-COA HYDRATASE"/>
    <property type="match status" value="1"/>
</dbReference>
<dbReference type="RefSeq" id="WP_260991239.1">
    <property type="nucleotide sequence ID" value="NZ_JAODWD010000001.1"/>
</dbReference>
<organism evidence="3 4">
    <name type="scientific">Mycobacterium deserti</name>
    <dbReference type="NCBI Taxonomy" id="2978347"/>
    <lineage>
        <taxon>Bacteria</taxon>
        <taxon>Bacillati</taxon>
        <taxon>Actinomycetota</taxon>
        <taxon>Actinomycetes</taxon>
        <taxon>Mycobacteriales</taxon>
        <taxon>Mycobacteriaceae</taxon>
        <taxon>Mycobacterium</taxon>
    </lineage>
</organism>
<comment type="similarity">
    <text evidence="1">Belongs to the enoyl-CoA hydratase/isomerase family.</text>
</comment>
<proteinExistence type="inferred from homology"/>
<dbReference type="InterPro" id="IPR029045">
    <property type="entry name" value="ClpP/crotonase-like_dom_sf"/>
</dbReference>
<dbReference type="PANTHER" id="PTHR43459:SF1">
    <property type="entry name" value="EG:BACN32G11.4 PROTEIN"/>
    <property type="match status" value="1"/>
</dbReference>
<evidence type="ECO:0000256" key="2">
    <source>
        <dbReference type="SAM" id="MobiDB-lite"/>
    </source>
</evidence>
<comment type="caution">
    <text evidence="3">The sequence shown here is derived from an EMBL/GenBank/DDBJ whole genome shotgun (WGS) entry which is preliminary data.</text>
</comment>
<dbReference type="Proteomes" id="UP001206639">
    <property type="component" value="Unassembled WGS sequence"/>
</dbReference>
<dbReference type="CDD" id="cd06558">
    <property type="entry name" value="crotonase-like"/>
    <property type="match status" value="1"/>
</dbReference>
<evidence type="ECO:0000313" key="4">
    <source>
        <dbReference type="Proteomes" id="UP001206639"/>
    </source>
</evidence>
<evidence type="ECO:0000313" key="3">
    <source>
        <dbReference type="EMBL" id="MCT7657168.1"/>
    </source>
</evidence>
<keyword evidence="4" id="KW-1185">Reference proteome</keyword>
<feature type="region of interest" description="Disordered" evidence="2">
    <location>
        <begin position="241"/>
        <end position="262"/>
    </location>
</feature>
<dbReference type="EMBL" id="JAODWD010000001">
    <property type="protein sequence ID" value="MCT7657168.1"/>
    <property type="molecule type" value="Genomic_DNA"/>
</dbReference>
<dbReference type="InterPro" id="IPR014748">
    <property type="entry name" value="Enoyl-CoA_hydra_C"/>
</dbReference>
<accession>A0ABT2M4H5</accession>
<name>A0ABT2M4H5_9MYCO</name>
<gene>
    <name evidence="3" type="ORF">N4S67_01880</name>
</gene>
<reference evidence="4" key="1">
    <citation type="submission" date="2023-07" db="EMBL/GenBank/DDBJ databases">
        <authorList>
            <person name="Deng Y."/>
            <person name="Zhang Y.-Q."/>
        </authorList>
    </citation>
    <scope>NUCLEOTIDE SEQUENCE [LARGE SCALE GENOMIC DNA]</scope>
    <source>
        <strain evidence="4">CPCC 205710</strain>
    </source>
</reference>
<dbReference type="InterPro" id="IPR001753">
    <property type="entry name" value="Enoyl-CoA_hydra/iso"/>
</dbReference>
<dbReference type="Gene3D" id="3.90.226.10">
    <property type="entry name" value="2-enoyl-CoA Hydratase, Chain A, domain 1"/>
    <property type="match status" value="1"/>
</dbReference>
<dbReference type="SUPFAM" id="SSF52096">
    <property type="entry name" value="ClpP/crotonase"/>
    <property type="match status" value="1"/>
</dbReference>